<gene>
    <name evidence="3" type="ORF">X805_41640</name>
</gene>
<dbReference type="InterPro" id="IPR052698">
    <property type="entry name" value="MoCofactor_Util/Proc"/>
</dbReference>
<dbReference type="RefSeq" id="WP_037486373.1">
    <property type="nucleotide sequence ID" value="NZ_AZRA01000178.1"/>
</dbReference>
<proteinExistence type="predicted"/>
<dbReference type="PATRIC" id="fig|1286631.3.peg.4051"/>
<evidence type="ECO:0000313" key="4">
    <source>
        <dbReference type="Proteomes" id="UP000026714"/>
    </source>
</evidence>
<dbReference type="eggNOG" id="COG1975">
    <property type="taxonomic scope" value="Bacteria"/>
</dbReference>
<dbReference type="EMBL" id="AZRA01000178">
    <property type="protein sequence ID" value="KDB50246.1"/>
    <property type="molecule type" value="Genomic_DNA"/>
</dbReference>
<name>A0A059KFL5_9BURK</name>
<evidence type="ECO:0000259" key="1">
    <source>
        <dbReference type="Pfam" id="PF02625"/>
    </source>
</evidence>
<feature type="domain" description="XdhC Rossmann" evidence="2">
    <location>
        <begin position="118"/>
        <end position="263"/>
    </location>
</feature>
<dbReference type="Pfam" id="PF02625">
    <property type="entry name" value="XdhC_CoxI"/>
    <property type="match status" value="1"/>
</dbReference>
<evidence type="ECO:0000259" key="2">
    <source>
        <dbReference type="Pfam" id="PF13478"/>
    </source>
</evidence>
<reference evidence="3 4" key="1">
    <citation type="journal article" date="2014" name="FEMS Microbiol. Ecol.">
        <title>Sphaerotilus natans encrusted with nanoball-shaped Fe(III) oxide minerals formed by nitrate-reducing mixotrophic Fe(II) oxidation.</title>
        <authorList>
            <person name="Park S."/>
            <person name="Kim D.H."/>
            <person name="Lee J.H."/>
            <person name="Hur H.G."/>
        </authorList>
    </citation>
    <scope>NUCLEOTIDE SEQUENCE [LARGE SCALE GENOMIC DNA]</scope>
    <source>
        <strain evidence="3 4">DSM 6575</strain>
    </source>
</reference>
<organism evidence="3 4">
    <name type="scientific">Sphaerotilus natans subsp. natans DSM 6575</name>
    <dbReference type="NCBI Taxonomy" id="1286631"/>
    <lineage>
        <taxon>Bacteria</taxon>
        <taxon>Pseudomonadati</taxon>
        <taxon>Pseudomonadota</taxon>
        <taxon>Betaproteobacteria</taxon>
        <taxon>Burkholderiales</taxon>
        <taxon>Sphaerotilaceae</taxon>
        <taxon>Sphaerotilus</taxon>
    </lineage>
</organism>
<protein>
    <submittedName>
        <fullName evidence="3">Xanthine dehydrogenase accessory protein XdhC</fullName>
    </submittedName>
</protein>
<dbReference type="STRING" id="34103.SAMN05421778_1193"/>
<dbReference type="InterPro" id="IPR027051">
    <property type="entry name" value="XdhC_Rossmann_dom"/>
</dbReference>
<keyword evidence="4" id="KW-1185">Reference proteome</keyword>
<feature type="domain" description="XdhC- CoxI" evidence="1">
    <location>
        <begin position="14"/>
        <end position="70"/>
    </location>
</feature>
<accession>A0A059KFL5</accession>
<sequence length="272" mass="29274">MTPLRLQAEARARLARGTPAIDVLIAAHQGSAPRETGTRMVVTPAEVLGTIGGGHLEWKAIEAARRLLARPDAPAETLDLPLGPALGQCCGGRVKLRLSRLTPEALDAWTLPPPRFHLQLHGAGHVGRAIVKLLADIDGRVRWVDGREDEFPPHDPLEQPHITRIVSDAPEMEVAQAAPGTAFLVMTHRHDLDEAITEAILRRGDAAFCGLIGSATKRARFLSRFEARGLSAAQRGRLTCPIGLPGIAGKEPAVLAVSVVAQLLNLWPKKQF</sequence>
<evidence type="ECO:0000313" key="3">
    <source>
        <dbReference type="EMBL" id="KDB50246.1"/>
    </source>
</evidence>
<dbReference type="Pfam" id="PF13478">
    <property type="entry name" value="XdhC_C"/>
    <property type="match status" value="1"/>
</dbReference>
<dbReference type="PANTHER" id="PTHR30388:SF6">
    <property type="entry name" value="XANTHINE DEHYDROGENASE SUBUNIT A-RELATED"/>
    <property type="match status" value="1"/>
</dbReference>
<dbReference type="NCBIfam" id="TIGR02964">
    <property type="entry name" value="xanthine_xdhC"/>
    <property type="match status" value="1"/>
</dbReference>
<dbReference type="InterPro" id="IPR003777">
    <property type="entry name" value="XdhC_CoxI"/>
</dbReference>
<comment type="caution">
    <text evidence="3">The sequence shown here is derived from an EMBL/GenBank/DDBJ whole genome shotgun (WGS) entry which is preliminary data.</text>
</comment>
<dbReference type="Gene3D" id="3.40.50.720">
    <property type="entry name" value="NAD(P)-binding Rossmann-like Domain"/>
    <property type="match status" value="1"/>
</dbReference>
<dbReference type="PANTHER" id="PTHR30388">
    <property type="entry name" value="ALDEHYDE OXIDOREDUCTASE MOLYBDENUM COFACTOR ASSEMBLY PROTEIN"/>
    <property type="match status" value="1"/>
</dbReference>
<dbReference type="InterPro" id="IPR014308">
    <property type="entry name" value="Xanthine_DH_XdhC"/>
</dbReference>
<dbReference type="Proteomes" id="UP000026714">
    <property type="component" value="Unassembled WGS sequence"/>
</dbReference>
<dbReference type="AlphaFoldDB" id="A0A059KFL5"/>